<sequence>MGKLFDALEKARQNHEIPEHAVQEHAIQDHLSPDQGVQSKRIPADDR</sequence>
<evidence type="ECO:0000313" key="2">
    <source>
        <dbReference type="EMBL" id="MBG0779293.1"/>
    </source>
</evidence>
<evidence type="ECO:0000313" key="3">
    <source>
        <dbReference type="Proteomes" id="UP000706172"/>
    </source>
</evidence>
<evidence type="ECO:0000256" key="1">
    <source>
        <dbReference type="SAM" id="MobiDB-lite"/>
    </source>
</evidence>
<comment type="caution">
    <text evidence="2">The sequence shown here is derived from an EMBL/GenBank/DDBJ whole genome shotgun (WGS) entry which is preliminary data.</text>
</comment>
<proteinExistence type="predicted"/>
<dbReference type="EMBL" id="JACCQK010000269">
    <property type="protein sequence ID" value="MBG0779293.1"/>
    <property type="molecule type" value="Genomic_DNA"/>
</dbReference>
<feature type="non-terminal residue" evidence="2">
    <location>
        <position position="47"/>
    </location>
</feature>
<feature type="compositionally biased region" description="Basic and acidic residues" evidence="1">
    <location>
        <begin position="1"/>
        <end position="32"/>
    </location>
</feature>
<protein>
    <submittedName>
        <fullName evidence="2">Uncharacterized protein</fullName>
    </submittedName>
</protein>
<organism evidence="2 3">
    <name type="scientific">Desulfotignum balticum</name>
    <dbReference type="NCBI Taxonomy" id="115781"/>
    <lineage>
        <taxon>Bacteria</taxon>
        <taxon>Pseudomonadati</taxon>
        <taxon>Thermodesulfobacteriota</taxon>
        <taxon>Desulfobacteria</taxon>
        <taxon>Desulfobacterales</taxon>
        <taxon>Desulfobacteraceae</taxon>
        <taxon>Desulfotignum</taxon>
    </lineage>
</organism>
<feature type="region of interest" description="Disordered" evidence="1">
    <location>
        <begin position="1"/>
        <end position="47"/>
    </location>
</feature>
<reference evidence="2" key="1">
    <citation type="submission" date="2020-07" db="EMBL/GenBank/DDBJ databases">
        <title>Severe corrosion of carbon steel in oil field produced water can be linked to methanogenic archaea containing a special type of NiFe hydrogenase.</title>
        <authorList>
            <person name="Lahme S."/>
            <person name="Mand J."/>
            <person name="Longwell J."/>
            <person name="Smith R."/>
            <person name="Enning D."/>
        </authorList>
    </citation>
    <scope>NUCLEOTIDE SEQUENCE</scope>
    <source>
        <strain evidence="2">MIC098Bin6</strain>
    </source>
</reference>
<dbReference type="Proteomes" id="UP000706172">
    <property type="component" value="Unassembled WGS sequence"/>
</dbReference>
<dbReference type="AlphaFoldDB" id="A0A931CZE9"/>
<gene>
    <name evidence="2" type="ORF">H0S81_05140</name>
</gene>
<accession>A0A931CZE9</accession>
<name>A0A931CZE9_9BACT</name>